<dbReference type="HAMAP" id="MF_01808">
    <property type="entry name" value="Recomb_XerC_XerD"/>
    <property type="match status" value="1"/>
</dbReference>
<dbReference type="Gene3D" id="1.10.150.130">
    <property type="match status" value="1"/>
</dbReference>
<evidence type="ECO:0000256" key="8">
    <source>
        <dbReference type="ARBA" id="ARBA00023306"/>
    </source>
</evidence>
<dbReference type="RefSeq" id="WP_092593421.1">
    <property type="nucleotide sequence ID" value="NZ_FMWL01000031.1"/>
</dbReference>
<feature type="active site" evidence="9">
    <location>
        <position position="245"/>
    </location>
</feature>
<keyword evidence="4 9" id="KW-0159">Chromosome partition</keyword>
<dbReference type="PANTHER" id="PTHR30349:SF81">
    <property type="entry name" value="TYROSINE RECOMBINASE XERC"/>
    <property type="match status" value="1"/>
</dbReference>
<feature type="domain" description="Core-binding (CB)" evidence="11">
    <location>
        <begin position="1"/>
        <end position="85"/>
    </location>
</feature>
<dbReference type="InterPro" id="IPR004107">
    <property type="entry name" value="Integrase_SAM-like_N"/>
</dbReference>
<evidence type="ECO:0000256" key="4">
    <source>
        <dbReference type="ARBA" id="ARBA00022829"/>
    </source>
</evidence>
<dbReference type="InterPro" id="IPR050090">
    <property type="entry name" value="Tyrosine_recombinase_XerCD"/>
</dbReference>
<comment type="caution">
    <text evidence="9">Lacks conserved residue(s) required for the propagation of feature annotation.</text>
</comment>
<dbReference type="InterPro" id="IPR013762">
    <property type="entry name" value="Integrase-like_cat_sf"/>
</dbReference>
<evidence type="ECO:0000256" key="7">
    <source>
        <dbReference type="ARBA" id="ARBA00023172"/>
    </source>
</evidence>
<keyword evidence="2 9" id="KW-0963">Cytoplasm</keyword>
<evidence type="ECO:0000313" key="13">
    <source>
        <dbReference type="Proteomes" id="UP000199208"/>
    </source>
</evidence>
<evidence type="ECO:0000256" key="6">
    <source>
        <dbReference type="ARBA" id="ARBA00023125"/>
    </source>
</evidence>
<dbReference type="GO" id="GO:0009037">
    <property type="term" value="F:tyrosine-based site-specific recombinase activity"/>
    <property type="evidence" value="ECO:0007669"/>
    <property type="project" value="UniProtKB-UniRule"/>
</dbReference>
<dbReference type="Proteomes" id="UP000199208">
    <property type="component" value="Unassembled WGS sequence"/>
</dbReference>
<dbReference type="GO" id="GO:0003677">
    <property type="term" value="F:DNA binding"/>
    <property type="evidence" value="ECO:0007669"/>
    <property type="project" value="UniProtKB-UniRule"/>
</dbReference>
<evidence type="ECO:0000256" key="3">
    <source>
        <dbReference type="ARBA" id="ARBA00022618"/>
    </source>
</evidence>
<dbReference type="NCBIfam" id="NF040815">
    <property type="entry name" value="recomb_XerA_Arch"/>
    <property type="match status" value="1"/>
</dbReference>
<dbReference type="STRING" id="1120920.SAMN03080599_03286"/>
<dbReference type="NCBIfam" id="NF001399">
    <property type="entry name" value="PRK00283.1"/>
    <property type="match status" value="1"/>
</dbReference>
<sequence length="295" mass="33808">MKIHVKHFIHHIENERQLSPNTLEAYTRDLRDMVDFFESKGLNDIEEVKTQDMQTFIQHLDALGKSASTQSRVLATLRTFFDYLQDNKIVEHNQAKKLKRPKFEKKLPEIMTENEVERLLAEPSDHSPIGLRDKAMLELLYSTGLRVSELISINLEDINLNLGYIRCRSGNSVRVVPIGKTTAEALDRYLKIGREKICRRGVICDESAFVNNAGQRLTRQGFWKLIKKYTDQAGIKKTITPHTLRHSFAVHMIESGVELKAVKEMLGHSDLTSTQLYTAVKQDMANSARKNTKKS</sequence>
<evidence type="ECO:0000256" key="9">
    <source>
        <dbReference type="HAMAP-Rule" id="MF_01808"/>
    </source>
</evidence>
<dbReference type="Pfam" id="PF00589">
    <property type="entry name" value="Phage_integrase"/>
    <property type="match status" value="1"/>
</dbReference>
<dbReference type="GO" id="GO:0005737">
    <property type="term" value="C:cytoplasm"/>
    <property type="evidence" value="ECO:0007669"/>
    <property type="project" value="UniProtKB-SubCell"/>
</dbReference>
<keyword evidence="7 9" id="KW-0233">DNA recombination</keyword>
<dbReference type="GO" id="GO:0051301">
    <property type="term" value="P:cell division"/>
    <property type="evidence" value="ECO:0007669"/>
    <property type="project" value="UniProtKB-KW"/>
</dbReference>
<dbReference type="GO" id="GO:0007059">
    <property type="term" value="P:chromosome segregation"/>
    <property type="evidence" value="ECO:0007669"/>
    <property type="project" value="UniProtKB-UniRule"/>
</dbReference>
<comment type="similarity">
    <text evidence="9">Belongs to the 'phage' integrase family. XerC subfamily.</text>
</comment>
<dbReference type="CDD" id="cd00798">
    <property type="entry name" value="INT_XerDC_C"/>
    <property type="match status" value="1"/>
</dbReference>
<dbReference type="OrthoDB" id="9801717at2"/>
<evidence type="ECO:0000313" key="12">
    <source>
        <dbReference type="EMBL" id="SCZ82030.1"/>
    </source>
</evidence>
<comment type="subcellular location">
    <subcellularLocation>
        <location evidence="1 9">Cytoplasm</location>
    </subcellularLocation>
</comment>
<feature type="active site" evidence="9">
    <location>
        <position position="242"/>
    </location>
</feature>
<dbReference type="InterPro" id="IPR011010">
    <property type="entry name" value="DNA_brk_join_enz"/>
</dbReference>
<feature type="domain" description="Tyr recombinase" evidence="10">
    <location>
        <begin position="106"/>
        <end position="290"/>
    </location>
</feature>
<feature type="active site" evidence="9">
    <location>
        <position position="268"/>
    </location>
</feature>
<dbReference type="GO" id="GO:0006313">
    <property type="term" value="P:DNA transposition"/>
    <property type="evidence" value="ECO:0007669"/>
    <property type="project" value="UniProtKB-UniRule"/>
</dbReference>
<feature type="active site" evidence="9">
    <location>
        <position position="146"/>
    </location>
</feature>
<evidence type="ECO:0000256" key="1">
    <source>
        <dbReference type="ARBA" id="ARBA00004496"/>
    </source>
</evidence>
<comment type="function">
    <text evidence="9">Site-specific tyrosine recombinase, which acts by catalyzing the cutting and rejoining of the recombining DNA molecules. The XerC-XerD complex is essential to convert dimers of the bacterial chromosome into monomers to permit their segregation at cell division. It also contributes to the segregational stability of plasmids.</text>
</comment>
<dbReference type="SUPFAM" id="SSF56349">
    <property type="entry name" value="DNA breaking-rejoining enzymes"/>
    <property type="match status" value="1"/>
</dbReference>
<accession>A0A1G5S810</accession>
<comment type="subunit">
    <text evidence="9">Forms a cyclic heterotetrameric complex composed of two molecules of XerC and two molecules of XerD.</text>
</comment>
<dbReference type="Pfam" id="PF02899">
    <property type="entry name" value="Phage_int_SAM_1"/>
    <property type="match status" value="1"/>
</dbReference>
<dbReference type="PROSITE" id="PS51898">
    <property type="entry name" value="TYR_RECOMBINASE"/>
    <property type="match status" value="1"/>
</dbReference>
<dbReference type="PANTHER" id="PTHR30349">
    <property type="entry name" value="PHAGE INTEGRASE-RELATED"/>
    <property type="match status" value="1"/>
</dbReference>
<dbReference type="AlphaFoldDB" id="A0A1G5S810"/>
<dbReference type="InterPro" id="IPR023009">
    <property type="entry name" value="Tyrosine_recombinase_XerC/XerD"/>
</dbReference>
<keyword evidence="13" id="KW-1185">Reference proteome</keyword>
<evidence type="ECO:0000259" key="10">
    <source>
        <dbReference type="PROSITE" id="PS51898"/>
    </source>
</evidence>
<keyword evidence="8 9" id="KW-0131">Cell cycle</keyword>
<dbReference type="InterPro" id="IPR044068">
    <property type="entry name" value="CB"/>
</dbReference>
<protein>
    <recommendedName>
        <fullName evidence="9">Tyrosine recombinase XerC</fullName>
    </recommendedName>
</protein>
<name>A0A1G5S810_9FIRM</name>
<dbReference type="EMBL" id="FMWL01000031">
    <property type="protein sequence ID" value="SCZ82030.1"/>
    <property type="molecule type" value="Genomic_DNA"/>
</dbReference>
<keyword evidence="6 9" id="KW-0238">DNA-binding</keyword>
<feature type="active site" description="O-(3'-phospho-DNA)-tyrosine intermediate" evidence="9">
    <location>
        <position position="277"/>
    </location>
</feature>
<evidence type="ECO:0000256" key="2">
    <source>
        <dbReference type="ARBA" id="ARBA00022490"/>
    </source>
</evidence>
<gene>
    <name evidence="9" type="primary">xerC</name>
    <name evidence="12" type="ORF">SAMN03080599_03286</name>
</gene>
<evidence type="ECO:0000256" key="5">
    <source>
        <dbReference type="ARBA" id="ARBA00022908"/>
    </source>
</evidence>
<dbReference type="InterPro" id="IPR010998">
    <property type="entry name" value="Integrase_recombinase_N"/>
</dbReference>
<evidence type="ECO:0000259" key="11">
    <source>
        <dbReference type="PROSITE" id="PS51900"/>
    </source>
</evidence>
<dbReference type="Gene3D" id="1.10.443.10">
    <property type="entry name" value="Intergrase catalytic core"/>
    <property type="match status" value="1"/>
</dbReference>
<organism evidence="12 13">
    <name type="scientific">Acidaminobacter hydrogenoformans DSM 2784</name>
    <dbReference type="NCBI Taxonomy" id="1120920"/>
    <lineage>
        <taxon>Bacteria</taxon>
        <taxon>Bacillati</taxon>
        <taxon>Bacillota</taxon>
        <taxon>Clostridia</taxon>
        <taxon>Peptostreptococcales</taxon>
        <taxon>Acidaminobacteraceae</taxon>
        <taxon>Acidaminobacter</taxon>
    </lineage>
</organism>
<dbReference type="InterPro" id="IPR002104">
    <property type="entry name" value="Integrase_catalytic"/>
</dbReference>
<keyword evidence="5 9" id="KW-0229">DNA integration</keyword>
<proteinExistence type="inferred from homology"/>
<reference evidence="12 13" key="1">
    <citation type="submission" date="2016-10" db="EMBL/GenBank/DDBJ databases">
        <authorList>
            <person name="de Groot N.N."/>
        </authorList>
    </citation>
    <scope>NUCLEOTIDE SEQUENCE [LARGE SCALE GENOMIC DNA]</scope>
    <source>
        <strain evidence="12 13">DSM 2784</strain>
    </source>
</reference>
<keyword evidence="3 9" id="KW-0132">Cell division</keyword>
<dbReference type="PROSITE" id="PS51900">
    <property type="entry name" value="CB"/>
    <property type="match status" value="1"/>
</dbReference>